<keyword evidence="2" id="KW-1185">Reference proteome</keyword>
<dbReference type="RefSeq" id="WP_185710753.1">
    <property type="nucleotide sequence ID" value="NZ_JAAXCZ010000026.1"/>
</dbReference>
<reference evidence="1 2" key="1">
    <citation type="submission" date="2020-04" db="EMBL/GenBank/DDBJ databases">
        <title>Pseudomonas crami sp. nov., a novel proteolytic bacterial species isolated from cream.</title>
        <authorList>
            <person name="Hofmann K."/>
            <person name="Woller A."/>
            <person name="Huptas C."/>
            <person name="Wenning M."/>
            <person name="Scherer S."/>
            <person name="Doll E.V."/>
        </authorList>
    </citation>
    <scope>NUCLEOTIDE SEQUENCE [LARGE SCALE GENOMIC DNA]</scope>
    <source>
        <strain evidence="1 2">WS 5096</strain>
    </source>
</reference>
<accession>A0ABR6THK5</accession>
<comment type="caution">
    <text evidence="1">The sequence shown here is derived from an EMBL/GenBank/DDBJ whole genome shotgun (WGS) entry which is preliminary data.</text>
</comment>
<dbReference type="Proteomes" id="UP000534677">
    <property type="component" value="Unassembled WGS sequence"/>
</dbReference>
<proteinExistence type="predicted"/>
<gene>
    <name evidence="1" type="ORF">HF209_30570</name>
</gene>
<evidence type="ECO:0000313" key="1">
    <source>
        <dbReference type="EMBL" id="MBC2385302.1"/>
    </source>
</evidence>
<protein>
    <submittedName>
        <fullName evidence="1">Uncharacterized protein</fullName>
    </submittedName>
</protein>
<organism evidence="1 2">
    <name type="scientific">Pseudomonas cremoris</name>
    <dbReference type="NCBI Taxonomy" id="2724178"/>
    <lineage>
        <taxon>Bacteria</taxon>
        <taxon>Pseudomonadati</taxon>
        <taxon>Pseudomonadota</taxon>
        <taxon>Gammaproteobacteria</taxon>
        <taxon>Pseudomonadales</taxon>
        <taxon>Pseudomonadaceae</taxon>
        <taxon>Pseudomonas</taxon>
    </lineage>
</organism>
<dbReference type="EMBL" id="JAAXCZ010000026">
    <property type="protein sequence ID" value="MBC2385302.1"/>
    <property type="molecule type" value="Genomic_DNA"/>
</dbReference>
<sequence>MNSAFQEALAARLLWIDVVAFESIEGCEALTETALQASYDAVHALASNDVLTHRHYGPRAPLLLQDVPELAEQYNLAHEVYTELYFTNYHNGSLGELSASWLPPAAPLDKPFSRWTAEVTVLLANLIELPCSRVSDATTGQAKTLLLAWSRGMGASEAAGEVYAAFLEDEAYQEWEREIVEENEHRAYMADLADTYDSIEADLWRGWRSEFEDDERLAAAGLTNE</sequence>
<name>A0ABR6THK5_9PSED</name>
<evidence type="ECO:0000313" key="2">
    <source>
        <dbReference type="Proteomes" id="UP000534677"/>
    </source>
</evidence>